<evidence type="ECO:0000259" key="1">
    <source>
        <dbReference type="Pfam" id="PF05175"/>
    </source>
</evidence>
<dbReference type="GO" id="GO:0008757">
    <property type="term" value="F:S-adenosylmethionine-dependent methyltransferase activity"/>
    <property type="evidence" value="ECO:0007669"/>
    <property type="project" value="UniProtKB-ARBA"/>
</dbReference>
<dbReference type="Proteomes" id="UP000006810">
    <property type="component" value="Chromosome"/>
</dbReference>
<organism evidence="2 3">
    <name type="scientific">Mycoplasmopsis fermentans (strain ATCC 19989 / NBRC 14854 / NCTC 10117 / PG18)</name>
    <name type="common">Mycoplasma fermentans</name>
    <dbReference type="NCBI Taxonomy" id="496833"/>
    <lineage>
        <taxon>Bacteria</taxon>
        <taxon>Bacillati</taxon>
        <taxon>Mycoplasmatota</taxon>
        <taxon>Mycoplasmoidales</taxon>
        <taxon>Metamycoplasmataceae</taxon>
        <taxon>Mycoplasmopsis</taxon>
    </lineage>
</organism>
<protein>
    <recommendedName>
        <fullName evidence="1">Methyltransferase small domain-containing protein</fullName>
    </recommendedName>
</protein>
<dbReference type="EMBL" id="AP009608">
    <property type="protein sequence ID" value="BAH69780.1"/>
    <property type="molecule type" value="Genomic_DNA"/>
</dbReference>
<dbReference type="KEGG" id="mfp:MBIO_0515"/>
<feature type="domain" description="Methyltransferase small" evidence="1">
    <location>
        <begin position="45"/>
        <end position="150"/>
    </location>
</feature>
<dbReference type="GO" id="GO:0008170">
    <property type="term" value="F:N-methyltransferase activity"/>
    <property type="evidence" value="ECO:0007669"/>
    <property type="project" value="UniProtKB-ARBA"/>
</dbReference>
<proteinExistence type="predicted"/>
<gene>
    <name evidence="2" type="ordered locus">MBIO_0515</name>
</gene>
<dbReference type="HOGENOM" id="CLU_061983_3_2_14"/>
<dbReference type="PANTHER" id="PTHR47739">
    <property type="entry name" value="TRNA1(VAL) (ADENINE(37)-N6)-METHYLTRANSFERASE"/>
    <property type="match status" value="1"/>
</dbReference>
<name>C4XF58_MYCFP</name>
<dbReference type="GO" id="GO:0003676">
    <property type="term" value="F:nucleic acid binding"/>
    <property type="evidence" value="ECO:0007669"/>
    <property type="project" value="InterPro"/>
</dbReference>
<keyword evidence="3" id="KW-1185">Reference proteome</keyword>
<dbReference type="CDD" id="cd02440">
    <property type="entry name" value="AdoMet_MTases"/>
    <property type="match status" value="1"/>
</dbReference>
<accession>C4XF58</accession>
<evidence type="ECO:0000313" key="3">
    <source>
        <dbReference type="Proteomes" id="UP000006810"/>
    </source>
</evidence>
<sequence length="263" mass="30611">MIMNKKQKLVKNSLGFDSNLYVVQDKDMFNYSVDTIMLGNFVFLNNKIKNLLEIGANNGALSIFIAERNPNLKIDAVEIQTKACKLAQDNIELNNKQNQIKIINQDFNEFYLEKIKNAASKYDSIVCNPPFYTMQTNKVSKNISEELLIATHEYKINLEQIILGSSKLIEQKGYLTLVIPVERLVDCFCLMRKYNFEPKRVQFIIPRMQDKPKLVLVEGRYQAGWGVHFLPNLYLHDPNDKQQHEYLENIKKLYKPIKVKEGK</sequence>
<dbReference type="PATRIC" id="fig|496833.3.peg.100"/>
<evidence type="ECO:0000313" key="2">
    <source>
        <dbReference type="EMBL" id="BAH69780.1"/>
    </source>
</evidence>
<dbReference type="InterPro" id="IPR007848">
    <property type="entry name" value="Small_mtfrase_dom"/>
</dbReference>
<reference evidence="2 3" key="1">
    <citation type="journal article" date="2009" name="Curr. Microbiol.">
        <title>Molecular cloning and expression of a novel cholinephosphotransferase involved in glycoglycerophospholipid biosynthesis of Mycoplasma fermentans.</title>
        <authorList>
            <person name="Ishida N."/>
            <person name="Irikura D."/>
            <person name="Matsuda K."/>
            <person name="Sato S."/>
            <person name="Asano K."/>
        </authorList>
    </citation>
    <scope>NUCLEOTIDE SEQUENCE [LARGE SCALE GENOMIC DNA]</scope>
    <source>
        <strain evidence="3">ATCC 19989 / NBRC 14854 / NCTC 10117 / PG18</strain>
    </source>
</reference>
<dbReference type="SUPFAM" id="SSF53335">
    <property type="entry name" value="S-adenosyl-L-methionine-dependent methyltransferases"/>
    <property type="match status" value="1"/>
</dbReference>
<dbReference type="PANTHER" id="PTHR47739:SF1">
    <property type="entry name" value="TRNA1(VAL) (ADENINE(37)-N6)-METHYLTRANSFERASE"/>
    <property type="match status" value="1"/>
</dbReference>
<dbReference type="GO" id="GO:0032259">
    <property type="term" value="P:methylation"/>
    <property type="evidence" value="ECO:0007669"/>
    <property type="project" value="InterPro"/>
</dbReference>
<dbReference type="PROSITE" id="PS00092">
    <property type="entry name" value="N6_MTASE"/>
    <property type="match status" value="1"/>
</dbReference>
<dbReference type="eggNOG" id="COG4123">
    <property type="taxonomic scope" value="Bacteria"/>
</dbReference>
<dbReference type="InterPro" id="IPR029063">
    <property type="entry name" value="SAM-dependent_MTases_sf"/>
</dbReference>
<dbReference type="InterPro" id="IPR050210">
    <property type="entry name" value="tRNA_Adenine-N(6)_MTase"/>
</dbReference>
<dbReference type="Pfam" id="PF05175">
    <property type="entry name" value="MTS"/>
    <property type="match status" value="1"/>
</dbReference>
<dbReference type="AlphaFoldDB" id="C4XF58"/>
<dbReference type="Gene3D" id="3.40.50.150">
    <property type="entry name" value="Vaccinia Virus protein VP39"/>
    <property type="match status" value="1"/>
</dbReference>
<dbReference type="InterPro" id="IPR002052">
    <property type="entry name" value="DNA_methylase_N6_adenine_CS"/>
</dbReference>